<keyword evidence="4" id="KW-1185">Reference proteome</keyword>
<feature type="compositionally biased region" description="Basic and acidic residues" evidence="1">
    <location>
        <begin position="134"/>
        <end position="143"/>
    </location>
</feature>
<keyword evidence="2" id="KW-0472">Membrane</keyword>
<evidence type="ECO:0000313" key="3">
    <source>
        <dbReference type="EMBL" id="WNF32087.1"/>
    </source>
</evidence>
<proteinExistence type="predicted"/>
<name>A0ABY9WDD7_9BACI</name>
<dbReference type="Proteomes" id="UP001303701">
    <property type="component" value="Chromosome"/>
</dbReference>
<evidence type="ECO:0000313" key="4">
    <source>
        <dbReference type="Proteomes" id="UP001303701"/>
    </source>
</evidence>
<feature type="transmembrane region" description="Helical" evidence="2">
    <location>
        <begin position="27"/>
        <end position="47"/>
    </location>
</feature>
<dbReference type="InterPro" id="IPR014195">
    <property type="entry name" value="Spore_III_AG"/>
</dbReference>
<feature type="region of interest" description="Disordered" evidence="1">
    <location>
        <begin position="118"/>
        <end position="143"/>
    </location>
</feature>
<dbReference type="EMBL" id="CP134501">
    <property type="protein sequence ID" value="WNF32087.1"/>
    <property type="molecule type" value="Genomic_DNA"/>
</dbReference>
<gene>
    <name evidence="3" type="primary">spoIIIAG</name>
    <name evidence="3" type="ORF">RI196_12445</name>
</gene>
<protein>
    <submittedName>
        <fullName evidence="3">Stage III sporulation protein AG</fullName>
    </submittedName>
</protein>
<evidence type="ECO:0000256" key="1">
    <source>
        <dbReference type="SAM" id="MobiDB-lite"/>
    </source>
</evidence>
<evidence type="ECO:0000256" key="2">
    <source>
        <dbReference type="SAM" id="Phobius"/>
    </source>
</evidence>
<dbReference type="NCBIfam" id="TIGR02830">
    <property type="entry name" value="spore_III_AG"/>
    <property type="match status" value="1"/>
</dbReference>
<sequence>MNDRKNFLQRLASLLPGRNMLKKSATYPFMLILLTLGIAFMLIGSFLSGESKTVETINTAAEEEDVEPAFKQTTSEKGTIERYEQQYANELKGALQSISGVGEVEVIVNVDSSSESVLEKNRSIQNQTTDETDREGGKRQVEDKSVDEQVVIIRKGDQESPIVVKTEKPKIRGVLVVAKGAENVQIKKMITDAVTRVLDVDSHRVAVLPKK</sequence>
<keyword evidence="2" id="KW-0812">Transmembrane</keyword>
<keyword evidence="2" id="KW-1133">Transmembrane helix</keyword>
<reference evidence="3 4" key="1">
    <citation type="submission" date="2023-09" db="EMBL/GenBank/DDBJ databases">
        <title>Different Types of Thermotolerant Ring-Cleaving Dioxygenases derived from Aeribacillus composti HB-1 applied for multiple aromatic hydrocarbons removal.</title>
        <authorList>
            <person name="Cao L."/>
            <person name="Li M."/>
            <person name="Ma T."/>
        </authorList>
    </citation>
    <scope>NUCLEOTIDE SEQUENCE [LARGE SCALE GENOMIC DNA]</scope>
    <source>
        <strain evidence="3 4">HB-1</strain>
    </source>
</reference>
<accession>A0ABY9WDD7</accession>
<organism evidence="3 4">
    <name type="scientific">Aeribacillus composti</name>
    <dbReference type="NCBI Taxonomy" id="1868734"/>
    <lineage>
        <taxon>Bacteria</taxon>
        <taxon>Bacillati</taxon>
        <taxon>Bacillota</taxon>
        <taxon>Bacilli</taxon>
        <taxon>Bacillales</taxon>
        <taxon>Bacillaceae</taxon>
        <taxon>Aeribacillus</taxon>
    </lineage>
</organism>